<keyword evidence="2" id="KW-0732">Signal</keyword>
<keyword evidence="1" id="KW-0175">Coiled coil</keyword>
<dbReference type="NCBIfam" id="NF010448">
    <property type="entry name" value="PRK13874.1"/>
    <property type="match status" value="1"/>
</dbReference>
<dbReference type="RefSeq" id="WP_189486135.1">
    <property type="nucleotide sequence ID" value="NZ_BMZB01000002.1"/>
</dbReference>
<dbReference type="EMBL" id="BMZB01000002">
    <property type="protein sequence ID" value="GGZ32274.1"/>
    <property type="molecule type" value="Genomic_DNA"/>
</dbReference>
<dbReference type="InterPro" id="IPR014147">
    <property type="entry name" value="T4SS_TrbJ"/>
</dbReference>
<feature type="signal peptide" evidence="2">
    <location>
        <begin position="1"/>
        <end position="29"/>
    </location>
</feature>
<accession>A0A918USM6</accession>
<dbReference type="AlphaFoldDB" id="A0A918USM6"/>
<dbReference type="PROSITE" id="PS51318">
    <property type="entry name" value="TAT"/>
    <property type="match status" value="1"/>
</dbReference>
<gene>
    <name evidence="3" type="ORF">GCM10011273_17970</name>
</gene>
<dbReference type="InterPro" id="IPR006311">
    <property type="entry name" value="TAT_signal"/>
</dbReference>
<reference evidence="3" key="1">
    <citation type="journal article" date="2014" name="Int. J. Syst. Evol. Microbiol.">
        <title>Complete genome sequence of Corynebacterium casei LMG S-19264T (=DSM 44701T), isolated from a smear-ripened cheese.</title>
        <authorList>
            <consortium name="US DOE Joint Genome Institute (JGI-PGF)"/>
            <person name="Walter F."/>
            <person name="Albersmeier A."/>
            <person name="Kalinowski J."/>
            <person name="Ruckert C."/>
        </authorList>
    </citation>
    <scope>NUCLEOTIDE SEQUENCE</scope>
    <source>
        <strain evidence="3">KCTC 32296</strain>
    </source>
</reference>
<organism evidence="3 4">
    <name type="scientific">Asticcacaulis endophyticus</name>
    <dbReference type="NCBI Taxonomy" id="1395890"/>
    <lineage>
        <taxon>Bacteria</taxon>
        <taxon>Pseudomonadati</taxon>
        <taxon>Pseudomonadota</taxon>
        <taxon>Alphaproteobacteria</taxon>
        <taxon>Caulobacterales</taxon>
        <taxon>Caulobacteraceae</taxon>
        <taxon>Asticcacaulis</taxon>
    </lineage>
</organism>
<evidence type="ECO:0000256" key="1">
    <source>
        <dbReference type="SAM" id="Coils"/>
    </source>
</evidence>
<feature type="chain" id="PRO_5038031073" evidence="2">
    <location>
        <begin position="30"/>
        <end position="249"/>
    </location>
</feature>
<dbReference type="NCBIfam" id="TIGR02780">
    <property type="entry name" value="TrbJ_Ti"/>
    <property type="match status" value="1"/>
</dbReference>
<evidence type="ECO:0000256" key="2">
    <source>
        <dbReference type="SAM" id="SignalP"/>
    </source>
</evidence>
<protein>
    <submittedName>
        <fullName evidence="3">Conjugal transfer protein TrbJ</fullName>
    </submittedName>
</protein>
<comment type="caution">
    <text evidence="3">The sequence shown here is derived from an EMBL/GenBank/DDBJ whole genome shotgun (WGS) entry which is preliminary data.</text>
</comment>
<keyword evidence="4" id="KW-1185">Reference proteome</keyword>
<evidence type="ECO:0000313" key="4">
    <source>
        <dbReference type="Proteomes" id="UP000662572"/>
    </source>
</evidence>
<evidence type="ECO:0000313" key="3">
    <source>
        <dbReference type="EMBL" id="GGZ32274.1"/>
    </source>
</evidence>
<name>A0A918USM6_9CAUL</name>
<reference evidence="3" key="2">
    <citation type="submission" date="2020-09" db="EMBL/GenBank/DDBJ databases">
        <authorList>
            <person name="Sun Q."/>
            <person name="Kim S."/>
        </authorList>
    </citation>
    <scope>NUCLEOTIDE SEQUENCE</scope>
    <source>
        <strain evidence="3">KCTC 32296</strain>
    </source>
</reference>
<feature type="coiled-coil region" evidence="1">
    <location>
        <begin position="50"/>
        <end position="102"/>
    </location>
</feature>
<dbReference type="Proteomes" id="UP000662572">
    <property type="component" value="Unassembled WGS sequence"/>
</dbReference>
<proteinExistence type="predicted"/>
<sequence length="249" mass="26330">MTIDTKRRALLASALCLAGSVALPGAADAQLAVYDPANYVQNVLSAVRALQQINNQITMIQNQATSLVNQARNLANLPYSALSQLQTTINRTRQLIAQAQNIAYNVARIDEAFQSIYGSVSLTASNRAMITDAKTRWANTVGGLQDALRTQATVVGNIDDTQIQMSALVSASQSATGALAATQAGNQILALQTQQLADLTTILAANGRADALKAAEAATAAEQGREQRKRFLNSTSGYQPGAAQMFYGN</sequence>